<keyword evidence="2" id="KW-0238">DNA-binding</keyword>
<organism evidence="6 7">
    <name type="scientific">Methylobacillus methanolivorans</name>
    <dbReference type="NCBI Taxonomy" id="1848927"/>
    <lineage>
        <taxon>Bacteria</taxon>
        <taxon>Pseudomonadati</taxon>
        <taxon>Pseudomonadota</taxon>
        <taxon>Betaproteobacteria</taxon>
        <taxon>Nitrosomonadales</taxon>
        <taxon>Methylophilaceae</taxon>
        <taxon>Methylobacillus</taxon>
    </lineage>
</organism>
<evidence type="ECO:0000256" key="1">
    <source>
        <dbReference type="ARBA" id="ARBA00023015"/>
    </source>
</evidence>
<dbReference type="PANTHER" id="PTHR24567:SF68">
    <property type="entry name" value="DNA-BINDING TRANSCRIPTIONAL DUAL REGULATOR CRP"/>
    <property type="match status" value="1"/>
</dbReference>
<comment type="caution">
    <text evidence="6">The sequence shown here is derived from an EMBL/GenBank/DDBJ whole genome shotgun (WGS) entry which is preliminary data.</text>
</comment>
<evidence type="ECO:0000259" key="5">
    <source>
        <dbReference type="PROSITE" id="PS51063"/>
    </source>
</evidence>
<evidence type="ECO:0000313" key="7">
    <source>
        <dbReference type="Proteomes" id="UP001617669"/>
    </source>
</evidence>
<feature type="domain" description="HTH crp-type" evidence="5">
    <location>
        <begin position="147"/>
        <end position="221"/>
    </location>
</feature>
<evidence type="ECO:0000256" key="3">
    <source>
        <dbReference type="ARBA" id="ARBA00023163"/>
    </source>
</evidence>
<dbReference type="InterPro" id="IPR000595">
    <property type="entry name" value="cNMP-bd_dom"/>
</dbReference>
<dbReference type="PROSITE" id="PS50042">
    <property type="entry name" value="CNMP_BINDING_3"/>
    <property type="match status" value="1"/>
</dbReference>
<evidence type="ECO:0000259" key="4">
    <source>
        <dbReference type="PROSITE" id="PS50042"/>
    </source>
</evidence>
<dbReference type="InterPro" id="IPR012318">
    <property type="entry name" value="HTH_CRP"/>
</dbReference>
<evidence type="ECO:0000256" key="2">
    <source>
        <dbReference type="ARBA" id="ARBA00023125"/>
    </source>
</evidence>
<feature type="domain" description="Cyclic nucleotide-binding" evidence="4">
    <location>
        <begin position="30"/>
        <end position="115"/>
    </location>
</feature>
<dbReference type="SUPFAM" id="SSF46785">
    <property type="entry name" value="Winged helix' DNA-binding domain"/>
    <property type="match status" value="1"/>
</dbReference>
<dbReference type="Proteomes" id="UP001617669">
    <property type="component" value="Unassembled WGS sequence"/>
</dbReference>
<dbReference type="InterPro" id="IPR018490">
    <property type="entry name" value="cNMP-bd_dom_sf"/>
</dbReference>
<dbReference type="RefSeq" id="WP_230347502.1">
    <property type="nucleotide sequence ID" value="NZ_JBIWXY010000001.1"/>
</dbReference>
<dbReference type="SMART" id="SM00100">
    <property type="entry name" value="cNMP"/>
    <property type="match status" value="1"/>
</dbReference>
<dbReference type="PROSITE" id="PS51063">
    <property type="entry name" value="HTH_CRP_2"/>
    <property type="match status" value="1"/>
</dbReference>
<accession>A0ABW8GJA9</accession>
<reference evidence="6 7" key="1">
    <citation type="submission" date="2024-11" db="EMBL/GenBank/DDBJ databases">
        <authorList>
            <person name="Kaparullina E.N."/>
            <person name="Delegan Y.A."/>
            <person name="Doronina N.V."/>
        </authorList>
    </citation>
    <scope>NUCLEOTIDE SEQUENCE [LARGE SCALE GENOMIC DNA]</scope>
    <source>
        <strain evidence="6 7">7sh_L</strain>
    </source>
</reference>
<dbReference type="CDD" id="cd00038">
    <property type="entry name" value="CAP_ED"/>
    <property type="match status" value="1"/>
</dbReference>
<dbReference type="Gene3D" id="2.60.120.10">
    <property type="entry name" value="Jelly Rolls"/>
    <property type="match status" value="1"/>
</dbReference>
<protein>
    <submittedName>
        <fullName evidence="6">Crp/Fnr family transcriptional regulator</fullName>
    </submittedName>
</protein>
<name>A0ABW8GJA9_9PROT</name>
<gene>
    <name evidence="6" type="ORF">ACIKP9_04475</name>
</gene>
<keyword evidence="7" id="KW-1185">Reference proteome</keyword>
<keyword evidence="1" id="KW-0805">Transcription regulation</keyword>
<dbReference type="PANTHER" id="PTHR24567">
    <property type="entry name" value="CRP FAMILY TRANSCRIPTIONAL REGULATORY PROTEIN"/>
    <property type="match status" value="1"/>
</dbReference>
<dbReference type="InterPro" id="IPR036390">
    <property type="entry name" value="WH_DNA-bd_sf"/>
</dbReference>
<dbReference type="InterPro" id="IPR014710">
    <property type="entry name" value="RmlC-like_jellyroll"/>
</dbReference>
<proteinExistence type="predicted"/>
<evidence type="ECO:0000313" key="6">
    <source>
        <dbReference type="EMBL" id="MFJ5445476.1"/>
    </source>
</evidence>
<sequence length="241" mass="27548">MDDLTTYLRQQKSFKDHEPDEIAFIEQLKLRQVTLPAGKIIVQEGATTSQLYTLLDGWAYRHRTLKNGNRQILNFLFPGDLIGLQQNLLDNSSSSVQALTPVTLCELDRQKLWQLYEHHPALAYDITWLCAQEEQIVDDNLINVGARSGLEKVAMLLLHLYKRYKAIYPTPGKTIPFPLTQQEIADALGLSLAHTNKTLRKLEQLGLHSIRNNALTIYDEHMLASLTDYYHAPVKQRPLLC</sequence>
<keyword evidence="3" id="KW-0804">Transcription</keyword>
<dbReference type="Pfam" id="PF13545">
    <property type="entry name" value="HTH_Crp_2"/>
    <property type="match status" value="1"/>
</dbReference>
<dbReference type="InterPro" id="IPR050397">
    <property type="entry name" value="Env_Response_Regulators"/>
</dbReference>
<dbReference type="SMART" id="SM00419">
    <property type="entry name" value="HTH_CRP"/>
    <property type="match status" value="1"/>
</dbReference>
<dbReference type="Pfam" id="PF00027">
    <property type="entry name" value="cNMP_binding"/>
    <property type="match status" value="1"/>
</dbReference>
<dbReference type="EMBL" id="JBIWXY010000001">
    <property type="protein sequence ID" value="MFJ5445476.1"/>
    <property type="molecule type" value="Genomic_DNA"/>
</dbReference>
<dbReference type="SUPFAM" id="SSF51206">
    <property type="entry name" value="cAMP-binding domain-like"/>
    <property type="match status" value="1"/>
</dbReference>